<accession>A0A2P2MX25</accession>
<proteinExistence type="predicted"/>
<organism evidence="1">
    <name type="scientific">Rhizophora mucronata</name>
    <name type="common">Asiatic mangrove</name>
    <dbReference type="NCBI Taxonomy" id="61149"/>
    <lineage>
        <taxon>Eukaryota</taxon>
        <taxon>Viridiplantae</taxon>
        <taxon>Streptophyta</taxon>
        <taxon>Embryophyta</taxon>
        <taxon>Tracheophyta</taxon>
        <taxon>Spermatophyta</taxon>
        <taxon>Magnoliopsida</taxon>
        <taxon>eudicotyledons</taxon>
        <taxon>Gunneridae</taxon>
        <taxon>Pentapetalae</taxon>
        <taxon>rosids</taxon>
        <taxon>fabids</taxon>
        <taxon>Malpighiales</taxon>
        <taxon>Rhizophoraceae</taxon>
        <taxon>Rhizophora</taxon>
    </lineage>
</organism>
<protein>
    <submittedName>
        <fullName evidence="1">Uncharacterized protein</fullName>
    </submittedName>
</protein>
<dbReference type="EMBL" id="GGEC01054286">
    <property type="protein sequence ID" value="MBX34770.1"/>
    <property type="molecule type" value="Transcribed_RNA"/>
</dbReference>
<sequence>MLEFFAFLSICLARCPSTDNHLMKNTCTLVQILCYLLSILRTLLQFPVPFGADQTLAVLSNLACLSNVWLNCPPNAAYN</sequence>
<evidence type="ECO:0000313" key="1">
    <source>
        <dbReference type="EMBL" id="MBX34770.1"/>
    </source>
</evidence>
<name>A0A2P2MX25_RHIMU</name>
<reference evidence="1" key="1">
    <citation type="submission" date="2018-02" db="EMBL/GenBank/DDBJ databases">
        <title>Rhizophora mucronata_Transcriptome.</title>
        <authorList>
            <person name="Meera S.P."/>
            <person name="Sreeshan A."/>
            <person name="Augustine A."/>
        </authorList>
    </citation>
    <scope>NUCLEOTIDE SEQUENCE</scope>
    <source>
        <tissue evidence="1">Leaf</tissue>
    </source>
</reference>
<dbReference type="AlphaFoldDB" id="A0A2P2MX25"/>